<feature type="domain" description="Peptidase M48" evidence="8">
    <location>
        <begin position="89"/>
        <end position="256"/>
    </location>
</feature>
<comment type="caution">
    <text evidence="9">The sequence shown here is derived from an EMBL/GenBank/DDBJ whole genome shotgun (WGS) entry which is preliminary data.</text>
</comment>
<dbReference type="InterPro" id="IPR051156">
    <property type="entry name" value="Mito/Outer_Membr_Metalloprot"/>
</dbReference>
<evidence type="ECO:0000313" key="9">
    <source>
        <dbReference type="EMBL" id="KKI99167.1"/>
    </source>
</evidence>
<dbReference type="GO" id="GO:0016020">
    <property type="term" value="C:membrane"/>
    <property type="evidence" value="ECO:0007669"/>
    <property type="project" value="TreeGrafter"/>
</dbReference>
<keyword evidence="7" id="KW-0472">Membrane</keyword>
<comment type="similarity">
    <text evidence="6">Belongs to the peptidase M48 family.</text>
</comment>
<organism evidence="9 10">
    <name type="scientific">Prochlorothrix hollandica PCC 9006 = CALU 1027</name>
    <dbReference type="NCBI Taxonomy" id="317619"/>
    <lineage>
        <taxon>Bacteria</taxon>
        <taxon>Bacillati</taxon>
        <taxon>Cyanobacteriota</taxon>
        <taxon>Cyanophyceae</taxon>
        <taxon>Prochlorotrichales</taxon>
        <taxon>Prochlorotrichaceae</taxon>
        <taxon>Prochlorothrix</taxon>
    </lineage>
</organism>
<accession>A0A0M2PVP4</accession>
<keyword evidence="1 6" id="KW-0645">Protease</keyword>
<keyword evidence="3 6" id="KW-0378">Hydrolase</keyword>
<dbReference type="Proteomes" id="UP000034681">
    <property type="component" value="Unassembled WGS sequence"/>
</dbReference>
<evidence type="ECO:0000256" key="3">
    <source>
        <dbReference type="ARBA" id="ARBA00022801"/>
    </source>
</evidence>
<evidence type="ECO:0000256" key="6">
    <source>
        <dbReference type="RuleBase" id="RU003983"/>
    </source>
</evidence>
<feature type="transmembrane region" description="Helical" evidence="7">
    <location>
        <begin position="25"/>
        <end position="47"/>
    </location>
</feature>
<gene>
    <name evidence="9" type="ORF">PROH_15515</name>
</gene>
<evidence type="ECO:0000256" key="2">
    <source>
        <dbReference type="ARBA" id="ARBA00022723"/>
    </source>
</evidence>
<sequence length="278" mass="30335">MSIEVPAGAAAYRDDLTPPPKKRQLLVVFGLWLGILLALVLAVNALINQAVWWIPPQVEQQLGAAIAPAFEKLAQPSPAQDSLNQLLNRLEEEMPPALVAGRDYQVIYIPEDVVNAMAIPGDRVIIYQGLLAQVESENELMMVLGHELGHFAHRDHLRGLGRGIVLRLALATVFGDVGTLGAIAVSGAENLSNAQYSQSQETDADEFALDLLMATYGQGAGATDFFQRLSQDGGRGWDFWASHPNPDRRVQQIQRWIQEKGYAVGDVRSLPAALQVEP</sequence>
<reference evidence="9" key="1">
    <citation type="submission" date="2012-04" db="EMBL/GenBank/DDBJ databases">
        <authorList>
            <person name="Borisov I.G."/>
            <person name="Ivanikova N.V."/>
            <person name="Pinevich A.V."/>
        </authorList>
    </citation>
    <scope>NUCLEOTIDE SEQUENCE [LARGE SCALE GENOMIC DNA]</scope>
    <source>
        <strain evidence="9">CALU 1027</strain>
    </source>
</reference>
<dbReference type="eggNOG" id="COG4783">
    <property type="taxonomic scope" value="Bacteria"/>
</dbReference>
<dbReference type="Gene3D" id="3.30.2010.10">
    <property type="entry name" value="Metalloproteases ('zincins'), catalytic domain"/>
    <property type="match status" value="1"/>
</dbReference>
<evidence type="ECO:0000259" key="8">
    <source>
        <dbReference type="Pfam" id="PF01435"/>
    </source>
</evidence>
<evidence type="ECO:0000256" key="4">
    <source>
        <dbReference type="ARBA" id="ARBA00022833"/>
    </source>
</evidence>
<dbReference type="STRING" id="317619.GCA_000332315_02268"/>
<protein>
    <submittedName>
        <fullName evidence="9">Peptidase M48</fullName>
    </submittedName>
</protein>
<dbReference type="InterPro" id="IPR001915">
    <property type="entry name" value="Peptidase_M48"/>
</dbReference>
<comment type="cofactor">
    <cofactor evidence="6">
        <name>Zn(2+)</name>
        <dbReference type="ChEBI" id="CHEBI:29105"/>
    </cofactor>
    <text evidence="6">Binds 1 zinc ion per subunit.</text>
</comment>
<dbReference type="CDD" id="cd07332">
    <property type="entry name" value="M48C_Oma1_like"/>
    <property type="match status" value="1"/>
</dbReference>
<name>A0A0M2PVP4_PROHO</name>
<dbReference type="Pfam" id="PF01435">
    <property type="entry name" value="Peptidase_M48"/>
    <property type="match status" value="1"/>
</dbReference>
<proteinExistence type="inferred from homology"/>
<dbReference type="GO" id="GO:0046872">
    <property type="term" value="F:metal ion binding"/>
    <property type="evidence" value="ECO:0007669"/>
    <property type="project" value="UniProtKB-KW"/>
</dbReference>
<dbReference type="PANTHER" id="PTHR22726:SF1">
    <property type="entry name" value="METALLOENDOPEPTIDASE OMA1, MITOCHONDRIAL"/>
    <property type="match status" value="1"/>
</dbReference>
<keyword evidence="2" id="KW-0479">Metal-binding</keyword>
<dbReference type="AlphaFoldDB" id="A0A0M2PVP4"/>
<evidence type="ECO:0000313" key="10">
    <source>
        <dbReference type="Proteomes" id="UP000034681"/>
    </source>
</evidence>
<keyword evidence="7" id="KW-1133">Transmembrane helix</keyword>
<dbReference type="RefSeq" id="WP_017712671.1">
    <property type="nucleotide sequence ID" value="NZ_KB235937.1"/>
</dbReference>
<evidence type="ECO:0000256" key="5">
    <source>
        <dbReference type="ARBA" id="ARBA00023049"/>
    </source>
</evidence>
<keyword evidence="10" id="KW-1185">Reference proteome</keyword>
<dbReference type="PANTHER" id="PTHR22726">
    <property type="entry name" value="METALLOENDOPEPTIDASE OMA1"/>
    <property type="match status" value="1"/>
</dbReference>
<keyword evidence="4 6" id="KW-0862">Zinc</keyword>
<evidence type="ECO:0000256" key="1">
    <source>
        <dbReference type="ARBA" id="ARBA00022670"/>
    </source>
</evidence>
<dbReference type="EMBL" id="AJTX02000006">
    <property type="protein sequence ID" value="KKI99167.1"/>
    <property type="molecule type" value="Genomic_DNA"/>
</dbReference>
<dbReference type="GO" id="GO:0004222">
    <property type="term" value="F:metalloendopeptidase activity"/>
    <property type="evidence" value="ECO:0007669"/>
    <property type="project" value="InterPro"/>
</dbReference>
<keyword evidence="5 6" id="KW-0482">Metalloprotease</keyword>
<evidence type="ECO:0000256" key="7">
    <source>
        <dbReference type="SAM" id="Phobius"/>
    </source>
</evidence>
<dbReference type="GO" id="GO:0051603">
    <property type="term" value="P:proteolysis involved in protein catabolic process"/>
    <property type="evidence" value="ECO:0007669"/>
    <property type="project" value="TreeGrafter"/>
</dbReference>
<feature type="transmembrane region" description="Helical" evidence="7">
    <location>
        <begin position="164"/>
        <end position="185"/>
    </location>
</feature>
<dbReference type="OrthoDB" id="9810445at2"/>
<keyword evidence="7" id="KW-0812">Transmembrane</keyword>